<sequence length="248" mass="27414">MTVKTTTTCGLPDSDATIHPTLVSKWDEDEEGKKQTITSDHVNVSTEEFEQGSDLARSSQYELFKAASRKTAANKFVIKNNQPPKVETADAESFLLSPVTDFDIPMPSVLKTALTVQANGYAARQYAAKNAQTIIKMDKSGSPLKYRREKTTQAPVAELSDVDVIFGGSDDDDFKVEAYIDERLEAAQEAVCSRRSFQRLRPNMTPGSDVLGACFFFFEDCILVDTAPTIRSCYSTKATCICSRFDLI</sequence>
<accession>A0A7E4UPI2</accession>
<name>A0A7E4UPI2_PANRE</name>
<protein>
    <submittedName>
        <fullName evidence="2">Pre-mRNA-processing protein 45</fullName>
    </submittedName>
</protein>
<dbReference type="Proteomes" id="UP000492821">
    <property type="component" value="Unassembled WGS sequence"/>
</dbReference>
<proteinExistence type="predicted"/>
<reference evidence="2" key="2">
    <citation type="submission" date="2020-10" db="UniProtKB">
        <authorList>
            <consortium name="WormBaseParasite"/>
        </authorList>
    </citation>
    <scope>IDENTIFICATION</scope>
</reference>
<dbReference type="AlphaFoldDB" id="A0A7E4UPI2"/>
<keyword evidence="1" id="KW-1185">Reference proteome</keyword>
<organism evidence="1 2">
    <name type="scientific">Panagrellus redivivus</name>
    <name type="common">Microworm</name>
    <dbReference type="NCBI Taxonomy" id="6233"/>
    <lineage>
        <taxon>Eukaryota</taxon>
        <taxon>Metazoa</taxon>
        <taxon>Ecdysozoa</taxon>
        <taxon>Nematoda</taxon>
        <taxon>Chromadorea</taxon>
        <taxon>Rhabditida</taxon>
        <taxon>Tylenchina</taxon>
        <taxon>Panagrolaimomorpha</taxon>
        <taxon>Panagrolaimoidea</taxon>
        <taxon>Panagrolaimidae</taxon>
        <taxon>Panagrellus</taxon>
    </lineage>
</organism>
<evidence type="ECO:0000313" key="2">
    <source>
        <dbReference type="WBParaSite" id="Pan_g11239.t1"/>
    </source>
</evidence>
<dbReference type="WBParaSite" id="Pan_g11239.t1">
    <property type="protein sequence ID" value="Pan_g11239.t1"/>
    <property type="gene ID" value="Pan_g11239"/>
</dbReference>
<evidence type="ECO:0000313" key="1">
    <source>
        <dbReference type="Proteomes" id="UP000492821"/>
    </source>
</evidence>
<reference evidence="1" key="1">
    <citation type="journal article" date="2013" name="Genetics">
        <title>The draft genome and transcriptome of Panagrellus redivivus are shaped by the harsh demands of a free-living lifestyle.</title>
        <authorList>
            <person name="Srinivasan J."/>
            <person name="Dillman A.R."/>
            <person name="Macchietto M.G."/>
            <person name="Heikkinen L."/>
            <person name="Lakso M."/>
            <person name="Fracchia K.M."/>
            <person name="Antoshechkin I."/>
            <person name="Mortazavi A."/>
            <person name="Wong G."/>
            <person name="Sternberg P.W."/>
        </authorList>
    </citation>
    <scope>NUCLEOTIDE SEQUENCE [LARGE SCALE GENOMIC DNA]</scope>
    <source>
        <strain evidence="1">MT8872</strain>
    </source>
</reference>